<feature type="domain" description="C2H2-type" evidence="9">
    <location>
        <begin position="54"/>
        <end position="81"/>
    </location>
</feature>
<name>A0AAJ8DNB1_LATCA</name>
<evidence type="ECO:0000256" key="3">
    <source>
        <dbReference type="ARBA" id="ARBA00022737"/>
    </source>
</evidence>
<evidence type="ECO:0000259" key="9">
    <source>
        <dbReference type="PROSITE" id="PS50157"/>
    </source>
</evidence>
<evidence type="ECO:0000256" key="7">
    <source>
        <dbReference type="PROSITE-ProRule" id="PRU00042"/>
    </source>
</evidence>
<comment type="subcellular location">
    <subcellularLocation>
        <location evidence="1">Nucleus</location>
    </subcellularLocation>
</comment>
<evidence type="ECO:0000313" key="10">
    <source>
        <dbReference type="Proteomes" id="UP000694890"/>
    </source>
</evidence>
<evidence type="ECO:0000256" key="4">
    <source>
        <dbReference type="ARBA" id="ARBA00022771"/>
    </source>
</evidence>
<feature type="compositionally biased region" description="Basic and acidic residues" evidence="8">
    <location>
        <begin position="1"/>
        <end position="20"/>
    </location>
</feature>
<dbReference type="RefSeq" id="XP_050925392.1">
    <property type="nucleotide sequence ID" value="XM_051069435.1"/>
</dbReference>
<dbReference type="AlphaFoldDB" id="A0AAJ8DNB1"/>
<reference evidence="11" key="1">
    <citation type="submission" date="2025-08" db="UniProtKB">
        <authorList>
            <consortium name="RefSeq"/>
        </authorList>
    </citation>
    <scope>IDENTIFICATION</scope>
    <source>
        <tissue evidence="11">Brain</tissue>
    </source>
</reference>
<dbReference type="SUPFAM" id="SSF57667">
    <property type="entry name" value="beta-beta-alpha zinc fingers"/>
    <property type="match status" value="2"/>
</dbReference>
<dbReference type="FunFam" id="3.30.160.60:FF:002343">
    <property type="entry name" value="Zinc finger protein 33A"/>
    <property type="match status" value="1"/>
</dbReference>
<keyword evidence="5" id="KW-0862">Zinc</keyword>
<dbReference type="SMART" id="SM00355">
    <property type="entry name" value="ZnF_C2H2"/>
    <property type="match status" value="2"/>
</dbReference>
<keyword evidence="2" id="KW-0479">Metal-binding</keyword>
<evidence type="ECO:0000256" key="2">
    <source>
        <dbReference type="ARBA" id="ARBA00022723"/>
    </source>
</evidence>
<dbReference type="PANTHER" id="PTHR23226">
    <property type="entry name" value="ZINC FINGER AND SCAN DOMAIN-CONTAINING"/>
    <property type="match status" value="1"/>
</dbReference>
<dbReference type="PROSITE" id="PS00028">
    <property type="entry name" value="ZINC_FINGER_C2H2_1"/>
    <property type="match status" value="1"/>
</dbReference>
<feature type="domain" description="C2H2-type" evidence="9">
    <location>
        <begin position="33"/>
        <end position="53"/>
    </location>
</feature>
<dbReference type="PROSITE" id="PS50157">
    <property type="entry name" value="ZINC_FINGER_C2H2_2"/>
    <property type="match status" value="3"/>
</dbReference>
<keyword evidence="4 7" id="KW-0863">Zinc-finger</keyword>
<dbReference type="Gene3D" id="3.30.160.60">
    <property type="entry name" value="Classic Zinc Finger"/>
    <property type="match status" value="3"/>
</dbReference>
<evidence type="ECO:0000256" key="6">
    <source>
        <dbReference type="ARBA" id="ARBA00023242"/>
    </source>
</evidence>
<gene>
    <name evidence="11" type="primary">LOC108880537</name>
</gene>
<dbReference type="InterPro" id="IPR036236">
    <property type="entry name" value="Znf_C2H2_sf"/>
</dbReference>
<organism evidence="10 11">
    <name type="scientific">Lates calcarifer</name>
    <name type="common">Barramundi</name>
    <name type="synonym">Holocentrus calcarifer</name>
    <dbReference type="NCBI Taxonomy" id="8187"/>
    <lineage>
        <taxon>Eukaryota</taxon>
        <taxon>Metazoa</taxon>
        <taxon>Chordata</taxon>
        <taxon>Craniata</taxon>
        <taxon>Vertebrata</taxon>
        <taxon>Euteleostomi</taxon>
        <taxon>Actinopterygii</taxon>
        <taxon>Neopterygii</taxon>
        <taxon>Teleostei</taxon>
        <taxon>Neoteleostei</taxon>
        <taxon>Acanthomorphata</taxon>
        <taxon>Carangaria</taxon>
        <taxon>Carangaria incertae sedis</taxon>
        <taxon>Centropomidae</taxon>
        <taxon>Lates</taxon>
    </lineage>
</organism>
<dbReference type="GO" id="GO:0005634">
    <property type="term" value="C:nucleus"/>
    <property type="evidence" value="ECO:0007669"/>
    <property type="project" value="UniProtKB-SubCell"/>
</dbReference>
<evidence type="ECO:0000256" key="5">
    <source>
        <dbReference type="ARBA" id="ARBA00022833"/>
    </source>
</evidence>
<dbReference type="InterPro" id="IPR013087">
    <property type="entry name" value="Znf_C2H2_type"/>
</dbReference>
<dbReference type="PANTHER" id="PTHR23226:SF416">
    <property type="entry name" value="FI01424P"/>
    <property type="match status" value="1"/>
</dbReference>
<evidence type="ECO:0000313" key="11">
    <source>
        <dbReference type="RefSeq" id="XP_050925392.1"/>
    </source>
</evidence>
<evidence type="ECO:0000256" key="1">
    <source>
        <dbReference type="ARBA" id="ARBA00004123"/>
    </source>
</evidence>
<accession>A0AAJ8DNB1</accession>
<dbReference type="GeneID" id="108880537"/>
<dbReference type="GO" id="GO:0000981">
    <property type="term" value="F:DNA-binding transcription factor activity, RNA polymerase II-specific"/>
    <property type="evidence" value="ECO:0007669"/>
    <property type="project" value="TreeGrafter"/>
</dbReference>
<dbReference type="Proteomes" id="UP000694890">
    <property type="component" value="Unplaced"/>
</dbReference>
<dbReference type="GO" id="GO:0000978">
    <property type="term" value="F:RNA polymerase II cis-regulatory region sequence-specific DNA binding"/>
    <property type="evidence" value="ECO:0007669"/>
    <property type="project" value="TreeGrafter"/>
</dbReference>
<keyword evidence="3" id="KW-0677">Repeat</keyword>
<protein>
    <submittedName>
        <fullName evidence="11">Zinc finger and SCAN domain-containing protein 31 isoform X2</fullName>
    </submittedName>
</protein>
<feature type="region of interest" description="Disordered" evidence="8">
    <location>
        <begin position="1"/>
        <end position="27"/>
    </location>
</feature>
<evidence type="ECO:0000256" key="8">
    <source>
        <dbReference type="SAM" id="MobiDB-lite"/>
    </source>
</evidence>
<dbReference type="GO" id="GO:0008270">
    <property type="term" value="F:zinc ion binding"/>
    <property type="evidence" value="ECO:0007669"/>
    <property type="project" value="UniProtKB-KW"/>
</dbReference>
<sequence length="148" mass="17472">MLTFKRVDSPMEVRKKENTGRKMSSLTKKNMEKSYTTRRTLVEHRRIHTGEKPYVCDQCKRCFAARWSLRQHQRIHTGEKPYVCDKHERSFTARCSFKKHECIYSGERPHVCDHCRSFRVSLCLKTHRPTHTCIEFEATAAPSNPVDT</sequence>
<keyword evidence="6" id="KW-0539">Nucleus</keyword>
<feature type="domain" description="C2H2-type" evidence="9">
    <location>
        <begin position="82"/>
        <end position="109"/>
    </location>
</feature>
<proteinExistence type="predicted"/>